<comment type="caution">
    <text evidence="2">The sequence shown here is derived from an EMBL/GenBank/DDBJ whole genome shotgun (WGS) entry which is preliminary data.</text>
</comment>
<name>A0AAW2L396_SESRA</name>
<evidence type="ECO:0000313" key="2">
    <source>
        <dbReference type="EMBL" id="KAL0312446.1"/>
    </source>
</evidence>
<gene>
    <name evidence="2" type="ORF">Sradi_5643900</name>
</gene>
<protein>
    <submittedName>
        <fullName evidence="2">Uncharacterized protein</fullName>
    </submittedName>
</protein>
<dbReference type="EMBL" id="JACGWJ010000026">
    <property type="protein sequence ID" value="KAL0312446.1"/>
    <property type="molecule type" value="Genomic_DNA"/>
</dbReference>
<dbReference type="PANTHER" id="PTHR36048:SF1">
    <property type="entry name" value="RIBOSOME MATURATION FACTOR"/>
    <property type="match status" value="1"/>
</dbReference>
<sequence length="95" mass="10404">MVSIPHCISVVVVFEPKQAGSSTVQKVAANGGGFPVKKQPQQANVAPKQKPQTLDSLFANMKEQRMRVLSQQNNGARRNGGGQPRVPWARNRVRN</sequence>
<dbReference type="PANTHER" id="PTHR36048">
    <property type="entry name" value="RIBOSOME MATURATION FACTOR"/>
    <property type="match status" value="1"/>
</dbReference>
<reference evidence="2" key="1">
    <citation type="submission" date="2020-06" db="EMBL/GenBank/DDBJ databases">
        <authorList>
            <person name="Li T."/>
            <person name="Hu X."/>
            <person name="Zhang T."/>
            <person name="Song X."/>
            <person name="Zhang H."/>
            <person name="Dai N."/>
            <person name="Sheng W."/>
            <person name="Hou X."/>
            <person name="Wei L."/>
        </authorList>
    </citation>
    <scope>NUCLEOTIDE SEQUENCE</scope>
    <source>
        <strain evidence="2">G02</strain>
        <tissue evidence="2">Leaf</tissue>
    </source>
</reference>
<evidence type="ECO:0000256" key="1">
    <source>
        <dbReference type="SAM" id="MobiDB-lite"/>
    </source>
</evidence>
<accession>A0AAW2L396</accession>
<feature type="region of interest" description="Disordered" evidence="1">
    <location>
        <begin position="70"/>
        <end position="95"/>
    </location>
</feature>
<reference evidence="2" key="2">
    <citation type="journal article" date="2024" name="Plant">
        <title>Genomic evolution and insights into agronomic trait innovations of Sesamum species.</title>
        <authorList>
            <person name="Miao H."/>
            <person name="Wang L."/>
            <person name="Qu L."/>
            <person name="Liu H."/>
            <person name="Sun Y."/>
            <person name="Le M."/>
            <person name="Wang Q."/>
            <person name="Wei S."/>
            <person name="Zheng Y."/>
            <person name="Lin W."/>
            <person name="Duan Y."/>
            <person name="Cao H."/>
            <person name="Xiong S."/>
            <person name="Wang X."/>
            <person name="Wei L."/>
            <person name="Li C."/>
            <person name="Ma Q."/>
            <person name="Ju M."/>
            <person name="Zhao R."/>
            <person name="Li G."/>
            <person name="Mu C."/>
            <person name="Tian Q."/>
            <person name="Mei H."/>
            <person name="Zhang T."/>
            <person name="Gao T."/>
            <person name="Zhang H."/>
        </authorList>
    </citation>
    <scope>NUCLEOTIDE SEQUENCE</scope>
    <source>
        <strain evidence="2">G02</strain>
    </source>
</reference>
<proteinExistence type="predicted"/>
<dbReference type="AlphaFoldDB" id="A0AAW2L396"/>
<organism evidence="2">
    <name type="scientific">Sesamum radiatum</name>
    <name type="common">Black benniseed</name>
    <dbReference type="NCBI Taxonomy" id="300843"/>
    <lineage>
        <taxon>Eukaryota</taxon>
        <taxon>Viridiplantae</taxon>
        <taxon>Streptophyta</taxon>
        <taxon>Embryophyta</taxon>
        <taxon>Tracheophyta</taxon>
        <taxon>Spermatophyta</taxon>
        <taxon>Magnoliopsida</taxon>
        <taxon>eudicotyledons</taxon>
        <taxon>Gunneridae</taxon>
        <taxon>Pentapetalae</taxon>
        <taxon>asterids</taxon>
        <taxon>lamiids</taxon>
        <taxon>Lamiales</taxon>
        <taxon>Pedaliaceae</taxon>
        <taxon>Sesamum</taxon>
    </lineage>
</organism>